<gene>
    <name evidence="1" type="ORF">CWI38_0335p0050</name>
</gene>
<comment type="caution">
    <text evidence="1">The sequence shown here is derived from an EMBL/GenBank/DDBJ whole genome shotgun (WGS) entry which is preliminary data.</text>
</comment>
<organism evidence="1 2">
    <name type="scientific">Hamiltosporidium tvaerminnensis</name>
    <dbReference type="NCBI Taxonomy" id="1176355"/>
    <lineage>
        <taxon>Eukaryota</taxon>
        <taxon>Fungi</taxon>
        <taxon>Fungi incertae sedis</taxon>
        <taxon>Microsporidia</taxon>
        <taxon>Dubosqiidae</taxon>
        <taxon>Hamiltosporidium</taxon>
    </lineage>
</organism>
<dbReference type="AlphaFoldDB" id="A0A4V2JY00"/>
<reference evidence="1 2" key="1">
    <citation type="submission" date="2017-12" db="EMBL/GenBank/DDBJ databases">
        <authorList>
            <person name="Pombert J.-F."/>
            <person name="Haag K.L."/>
            <person name="Ebert D."/>
        </authorList>
    </citation>
    <scope>NUCLEOTIDE SEQUENCE [LARGE SCALE GENOMIC DNA]</scope>
    <source>
        <strain evidence="1">IL-G-3</strain>
    </source>
</reference>
<evidence type="ECO:0000313" key="1">
    <source>
        <dbReference type="EMBL" id="TBU13810.1"/>
    </source>
</evidence>
<dbReference type="Proteomes" id="UP000292282">
    <property type="component" value="Unassembled WGS sequence"/>
</dbReference>
<protein>
    <submittedName>
        <fullName evidence="1">Uncharacterized protein</fullName>
    </submittedName>
</protein>
<name>A0A4V2JY00_9MICR</name>
<dbReference type="VEuPathDB" id="MicrosporidiaDB:CWI38_0335p0050"/>
<evidence type="ECO:0000313" key="2">
    <source>
        <dbReference type="Proteomes" id="UP000292282"/>
    </source>
</evidence>
<sequence>MVYDGHLNKTNFQILKTKLYISFEYDIYQCGVYIIPYVITWDGIVTKYHEIYLKRLQISKNVEAHIKSIVNKMFK</sequence>
<dbReference type="OrthoDB" id="2192909at2759"/>
<dbReference type="EMBL" id="PITK01000335">
    <property type="protein sequence ID" value="TBU13810.1"/>
    <property type="molecule type" value="Genomic_DNA"/>
</dbReference>
<accession>A0A4V2JY00</accession>
<proteinExistence type="predicted"/>
<keyword evidence="2" id="KW-1185">Reference proteome</keyword>